<dbReference type="GO" id="GO:0005886">
    <property type="term" value="C:plasma membrane"/>
    <property type="evidence" value="ECO:0007669"/>
    <property type="project" value="UniProtKB-SubCell"/>
</dbReference>
<accession>A0A9Q4ENW2</accession>
<dbReference type="SMART" id="SM00062">
    <property type="entry name" value="PBPb"/>
    <property type="match status" value="1"/>
</dbReference>
<dbReference type="SUPFAM" id="SSF53850">
    <property type="entry name" value="Periplasmic binding protein-like II"/>
    <property type="match status" value="1"/>
</dbReference>
<dbReference type="PANTHER" id="PTHR35936">
    <property type="entry name" value="MEMBRANE-BOUND LYTIC MUREIN TRANSGLYCOSYLASE F"/>
    <property type="match status" value="1"/>
</dbReference>
<dbReference type="Proteomes" id="UP001073053">
    <property type="component" value="Unassembled WGS sequence"/>
</dbReference>
<evidence type="ECO:0000313" key="8">
    <source>
        <dbReference type="Proteomes" id="UP001073053"/>
    </source>
</evidence>
<keyword evidence="4" id="KW-0449">Lipoprotein</keyword>
<evidence type="ECO:0000256" key="3">
    <source>
        <dbReference type="ARBA" id="ARBA00023139"/>
    </source>
</evidence>
<dbReference type="Pfam" id="PF00497">
    <property type="entry name" value="SBP_bac_3"/>
    <property type="match status" value="1"/>
</dbReference>
<feature type="signal peptide" evidence="5">
    <location>
        <begin position="1"/>
        <end position="18"/>
    </location>
</feature>
<organism evidence="7 8">
    <name type="scientific">Bacillus halotolerans</name>
    <dbReference type="NCBI Taxonomy" id="260554"/>
    <lineage>
        <taxon>Bacteria</taxon>
        <taxon>Bacillati</taxon>
        <taxon>Bacillota</taxon>
        <taxon>Bacilli</taxon>
        <taxon>Bacillales</taxon>
        <taxon>Bacillaceae</taxon>
        <taxon>Bacillus</taxon>
    </lineage>
</organism>
<dbReference type="EMBL" id="JALAWA010000019">
    <property type="protein sequence ID" value="MCY9186875.1"/>
    <property type="molecule type" value="Genomic_DNA"/>
</dbReference>
<proteinExistence type="predicted"/>
<reference evidence="7" key="1">
    <citation type="submission" date="2022-02" db="EMBL/GenBank/DDBJ databases">
        <title>Crop Bioprotection Bacillus Genome Sequencing.</title>
        <authorList>
            <person name="Dunlap C."/>
        </authorList>
    </citation>
    <scope>NUCLEOTIDE SEQUENCE</scope>
    <source>
        <strain evidence="7">EC49O2N-C10</strain>
    </source>
</reference>
<name>A0A9Q4ENW2_9BACI</name>
<comment type="subcellular location">
    <subcellularLocation>
        <location evidence="1">Cell membrane</location>
        <topology evidence="1">Lipid-anchor</topology>
    </subcellularLocation>
</comment>
<evidence type="ECO:0000256" key="2">
    <source>
        <dbReference type="ARBA" id="ARBA00022729"/>
    </source>
</evidence>
<evidence type="ECO:0000259" key="6">
    <source>
        <dbReference type="SMART" id="SM00062"/>
    </source>
</evidence>
<keyword evidence="3" id="KW-0564">Palmitate</keyword>
<dbReference type="InterPro" id="IPR001638">
    <property type="entry name" value="Solute-binding_3/MltF_N"/>
</dbReference>
<dbReference type="CDD" id="cd13710">
    <property type="entry name" value="PBP2_TcyK"/>
    <property type="match status" value="1"/>
</dbReference>
<dbReference type="PANTHER" id="PTHR35936:SF18">
    <property type="entry name" value="L-CYSTINE-BINDING PROTEIN TCYJ"/>
    <property type="match status" value="1"/>
</dbReference>
<feature type="chain" id="PRO_5040242107" evidence="5">
    <location>
        <begin position="19"/>
        <end position="270"/>
    </location>
</feature>
<gene>
    <name evidence="7" type="ORF">MOF03_20015</name>
</gene>
<keyword evidence="2 5" id="KW-0732">Signal</keyword>
<feature type="domain" description="Solute-binding protein family 3/N-terminal" evidence="6">
    <location>
        <begin position="34"/>
        <end position="261"/>
    </location>
</feature>
<evidence type="ECO:0000256" key="1">
    <source>
        <dbReference type="ARBA" id="ARBA00004193"/>
    </source>
</evidence>
<dbReference type="PROSITE" id="PS51257">
    <property type="entry name" value="PROKAR_LIPOPROTEIN"/>
    <property type="match status" value="1"/>
</dbReference>
<protein>
    <submittedName>
        <fullName evidence="7">Amino acid ABC transporter substrate-binding protein</fullName>
    </submittedName>
</protein>
<evidence type="ECO:0000313" key="7">
    <source>
        <dbReference type="EMBL" id="MCY9186875.1"/>
    </source>
</evidence>
<comment type="caution">
    <text evidence="7">The sequence shown here is derived from an EMBL/GenBank/DDBJ whole genome shotgun (WGS) entry which is preliminary data.</text>
</comment>
<sequence length="270" mass="30315">MNKRMRIAFLLSVFGLLAGCGQETNGKTDSQAQTIIVGTGTDFPNIAFLNEKGDLTGYDIEVMKAIDKQLPQYTFEFKTMDFSNLLTSLGNKKIDVIAHNMAKNKEREKRFLYHKVPYNYSPMYITVREDNNKIHTLKDLHGKTVIVGATSNAADYITSYNKAHGNPIHLKYAGQGSNDTANQIETGRADATISTPFAVDFQNKTHAFRQRTVGDVLLDTEVYFMFNKGSQTLADDTDQAIKKLEKNGTLKRLSQKWLGADYSKSSFKNK</sequence>
<evidence type="ECO:0000256" key="4">
    <source>
        <dbReference type="ARBA" id="ARBA00023288"/>
    </source>
</evidence>
<dbReference type="RefSeq" id="WP_268497914.1">
    <property type="nucleotide sequence ID" value="NZ_CP126530.1"/>
</dbReference>
<dbReference type="Gene3D" id="3.40.190.10">
    <property type="entry name" value="Periplasmic binding protein-like II"/>
    <property type="match status" value="2"/>
</dbReference>
<evidence type="ECO:0000256" key="5">
    <source>
        <dbReference type="SAM" id="SignalP"/>
    </source>
</evidence>
<dbReference type="AlphaFoldDB" id="A0A9Q4ENW2"/>